<proteinExistence type="predicted"/>
<evidence type="ECO:0000313" key="1">
    <source>
        <dbReference type="EMBL" id="MBB0228940.1"/>
    </source>
</evidence>
<evidence type="ECO:0008006" key="3">
    <source>
        <dbReference type="Google" id="ProtNLM"/>
    </source>
</evidence>
<dbReference type="EMBL" id="VKHS01000067">
    <property type="protein sequence ID" value="MBB0228940.1"/>
    <property type="molecule type" value="Genomic_DNA"/>
</dbReference>
<name>A0A7W3T122_9ACTN</name>
<evidence type="ECO:0000313" key="2">
    <source>
        <dbReference type="Proteomes" id="UP000530234"/>
    </source>
</evidence>
<keyword evidence="2" id="KW-1185">Reference proteome</keyword>
<dbReference type="AlphaFoldDB" id="A0A7W3T122"/>
<protein>
    <recommendedName>
        <fullName evidence="3">Tetratricopeptide repeat protein</fullName>
    </recommendedName>
</protein>
<dbReference type="InterPro" id="IPR011990">
    <property type="entry name" value="TPR-like_helical_dom_sf"/>
</dbReference>
<reference evidence="2" key="1">
    <citation type="submission" date="2019-10" db="EMBL/GenBank/DDBJ databases">
        <title>Streptomyces sp. nov., a novel actinobacterium isolated from alkaline environment.</title>
        <authorList>
            <person name="Golinska P."/>
        </authorList>
    </citation>
    <scope>NUCLEOTIDE SEQUENCE [LARGE SCALE GENOMIC DNA]</scope>
    <source>
        <strain evidence="2">DSM 42108</strain>
    </source>
</reference>
<comment type="caution">
    <text evidence="1">The sequence shown here is derived from an EMBL/GenBank/DDBJ whole genome shotgun (WGS) entry which is preliminary data.</text>
</comment>
<dbReference type="SUPFAM" id="SSF48452">
    <property type="entry name" value="TPR-like"/>
    <property type="match status" value="1"/>
</dbReference>
<sequence length="295" mass="32823">MRETSRRLILLDHELNGLPIADMATRAFKAVHRRLGEGGYEARYERDIRSAAAELAEIAGWALFNAENLPAARRFNQEALFLSRLAGDDSIELLILQNMGMVAGWVGRHREELAISRSVLESRELSPRVEAIFRAREGQGLAGTGRHEEAARSFRRARSLLQDDPPDAAPPWSWWISEDELDRQEGRSLQESGRWEKAVPLLQRVTHAPSGEPVGYRNVAAVRLLACFLDLGAWREAEEVANFLAPEAGEMASTITLSVLETTIRRGRVIPGAPPALRESLDRVADSIGEDPYAL</sequence>
<dbReference type="Gene3D" id="1.25.40.10">
    <property type="entry name" value="Tetratricopeptide repeat domain"/>
    <property type="match status" value="1"/>
</dbReference>
<dbReference type="Proteomes" id="UP000530234">
    <property type="component" value="Unassembled WGS sequence"/>
</dbReference>
<organism evidence="1 2">
    <name type="scientific">Streptomyces calidiresistens</name>
    <dbReference type="NCBI Taxonomy" id="1485586"/>
    <lineage>
        <taxon>Bacteria</taxon>
        <taxon>Bacillati</taxon>
        <taxon>Actinomycetota</taxon>
        <taxon>Actinomycetes</taxon>
        <taxon>Kitasatosporales</taxon>
        <taxon>Streptomycetaceae</taxon>
        <taxon>Streptomyces</taxon>
    </lineage>
</organism>
<accession>A0A7W3T122</accession>
<gene>
    <name evidence="1" type="ORF">FOE67_05275</name>
</gene>